<organism evidence="1 2">
    <name type="scientific">Enterococcus phage nattely</name>
    <dbReference type="NCBI Taxonomy" id="2719593"/>
    <lineage>
        <taxon>Viruses</taxon>
        <taxon>Duplodnaviria</taxon>
        <taxon>Heunggongvirae</taxon>
        <taxon>Uroviricota</taxon>
        <taxon>Caudoviricetes</taxon>
        <taxon>Andrewesvirinae</taxon>
        <taxon>Vipetofemvirus</taxon>
        <taxon>Vipetofemvirus nattely</taxon>
    </lineage>
</organism>
<sequence length="72" mass="8400">MIETTLFMTGKENEEQLADFNKKRALALNLMGYVIIKTPEFNKMLIRKGLELTSDKMIEFINEYKLDLIEVA</sequence>
<gene>
    <name evidence="1" type="ORF">nattely_94</name>
</gene>
<dbReference type="EMBL" id="MT119360">
    <property type="protein sequence ID" value="QIQ66261.1"/>
    <property type="molecule type" value="Genomic_DNA"/>
</dbReference>
<proteinExistence type="predicted"/>
<name>A0A6G9LMP4_9CAUD</name>
<keyword evidence="2" id="KW-1185">Reference proteome</keyword>
<reference evidence="2" key="1">
    <citation type="submission" date="2020-02" db="EMBL/GenBank/DDBJ databases">
        <authorList>
            <person name="Olsen N.S."/>
            <person name="Forero-Junco L."/>
            <person name="Kot W."/>
            <person name="Hansen L.H."/>
        </authorList>
    </citation>
    <scope>NUCLEOTIDE SEQUENCE [LARGE SCALE GENOMIC DNA]</scope>
</reference>
<evidence type="ECO:0000313" key="1">
    <source>
        <dbReference type="EMBL" id="QIQ66261.1"/>
    </source>
</evidence>
<dbReference type="Proteomes" id="UP000501773">
    <property type="component" value="Segment"/>
</dbReference>
<protein>
    <submittedName>
        <fullName evidence="1">Uncharacterized protein</fullName>
    </submittedName>
</protein>
<accession>A0A6G9LMP4</accession>
<evidence type="ECO:0000313" key="2">
    <source>
        <dbReference type="Proteomes" id="UP000501773"/>
    </source>
</evidence>